<feature type="compositionally biased region" description="Basic and acidic residues" evidence="1">
    <location>
        <begin position="1"/>
        <end position="12"/>
    </location>
</feature>
<dbReference type="EMBL" id="CAAE01005822">
    <property type="protein sequence ID" value="CAF88845.1"/>
    <property type="molecule type" value="Genomic_DNA"/>
</dbReference>
<dbReference type="GO" id="GO:0042742">
    <property type="term" value="P:defense response to bacterium"/>
    <property type="evidence" value="ECO:0007669"/>
    <property type="project" value="InterPro"/>
</dbReference>
<organism evidence="2">
    <name type="scientific">Tetraodon nigroviridis</name>
    <name type="common">Spotted green pufferfish</name>
    <name type="synonym">Chelonodon nigroviridis</name>
    <dbReference type="NCBI Taxonomy" id="99883"/>
    <lineage>
        <taxon>Eukaryota</taxon>
        <taxon>Metazoa</taxon>
        <taxon>Chordata</taxon>
        <taxon>Craniata</taxon>
        <taxon>Vertebrata</taxon>
        <taxon>Euteleostomi</taxon>
        <taxon>Actinopterygii</taxon>
        <taxon>Neopterygii</taxon>
        <taxon>Teleostei</taxon>
        <taxon>Neoteleostei</taxon>
        <taxon>Acanthomorphata</taxon>
        <taxon>Eupercaria</taxon>
        <taxon>Tetraodontiformes</taxon>
        <taxon>Tetradontoidea</taxon>
        <taxon>Tetraodontidae</taxon>
        <taxon>Tetraodon</taxon>
    </lineage>
</organism>
<dbReference type="PANTHER" id="PTHR21007:SF5">
    <property type="entry name" value="LIVER-EXPRESSED ANTIMICROBIAL PEPTIDE 2"/>
    <property type="match status" value="1"/>
</dbReference>
<accession>Q4TE37</accession>
<gene>
    <name evidence="2" type="ORF">GSTENG00002471001</name>
</gene>
<proteinExistence type="predicted"/>
<comment type="caution">
    <text evidence="2">The sequence shown here is derived from an EMBL/GenBank/DDBJ whole genome shotgun (WGS) entry which is preliminary data.</text>
</comment>
<sequence length="110" mass="12136">RMFPESDERSGEVDETLSGRGARAWQTACEDAGESLRHPEESGTLLCLALLLLTQQVRAGPLARSGPDRAQDRAQVQRRTARMSPLWRIMSSKPFGATARTATMLHGLCR</sequence>
<feature type="region of interest" description="Disordered" evidence="1">
    <location>
        <begin position="62"/>
        <end position="81"/>
    </location>
</feature>
<reference evidence="2" key="1">
    <citation type="journal article" date="2004" name="Nature">
        <title>Genome duplication in the teleost fish Tetraodon nigroviridis reveals the early vertebrate proto-karyotype.</title>
        <authorList>
            <person name="Jaillon O."/>
            <person name="Aury J.-M."/>
            <person name="Brunet F."/>
            <person name="Petit J.-L."/>
            <person name="Stange-Thomann N."/>
            <person name="Mauceli E."/>
            <person name="Bouneau L."/>
            <person name="Fischer C."/>
            <person name="Ozouf-Costaz C."/>
            <person name="Bernot A."/>
            <person name="Nicaud S."/>
            <person name="Jaffe D."/>
            <person name="Fisher S."/>
            <person name="Lutfalla G."/>
            <person name="Dossat C."/>
            <person name="Segurens B."/>
            <person name="Dasilva C."/>
            <person name="Salanoubat M."/>
            <person name="Levy M."/>
            <person name="Boudet N."/>
            <person name="Castellano S."/>
            <person name="Anthouard V."/>
            <person name="Jubin C."/>
            <person name="Castelli V."/>
            <person name="Katinka M."/>
            <person name="Vacherie B."/>
            <person name="Biemont C."/>
            <person name="Skalli Z."/>
            <person name="Cattolico L."/>
            <person name="Poulain J."/>
            <person name="De Berardinis V."/>
            <person name="Cruaud C."/>
            <person name="Duprat S."/>
            <person name="Brottier P."/>
            <person name="Coutanceau J.-P."/>
            <person name="Gouzy J."/>
            <person name="Parra G."/>
            <person name="Lardier G."/>
            <person name="Chapple C."/>
            <person name="McKernan K.J."/>
            <person name="McEwan P."/>
            <person name="Bosak S."/>
            <person name="Kellis M."/>
            <person name="Volff J.-N."/>
            <person name="Guigo R."/>
            <person name="Zody M.C."/>
            <person name="Mesirov J."/>
            <person name="Lindblad-Toh K."/>
            <person name="Birren B."/>
            <person name="Nusbaum C."/>
            <person name="Kahn D."/>
            <person name="Robinson-Rechavi M."/>
            <person name="Laudet V."/>
            <person name="Schachter V."/>
            <person name="Quetier F."/>
            <person name="Saurin W."/>
            <person name="Scarpelli C."/>
            <person name="Wincker P."/>
            <person name="Lander E.S."/>
            <person name="Weissenbach J."/>
            <person name="Roest Crollius H."/>
        </authorList>
    </citation>
    <scope>NUCLEOTIDE SEQUENCE [LARGE SCALE GENOMIC DNA]</scope>
</reference>
<protein>
    <submittedName>
        <fullName evidence="2">(spotted green pufferfish) hypothetical protein</fullName>
    </submittedName>
</protein>
<name>Q4TE37_TETNG</name>
<dbReference type="KEGG" id="tng:GSTEN00002471G001"/>
<feature type="region of interest" description="Disordered" evidence="1">
    <location>
        <begin position="1"/>
        <end position="22"/>
    </location>
</feature>
<evidence type="ECO:0000313" key="2">
    <source>
        <dbReference type="EMBL" id="CAF88845.1"/>
    </source>
</evidence>
<dbReference type="InterPro" id="IPR009955">
    <property type="entry name" value="LEAP-2"/>
</dbReference>
<dbReference type="PANTHER" id="PTHR21007">
    <property type="entry name" value="LIVER EXPRESSED ANTIMICROBIAL PEPTIDE 2"/>
    <property type="match status" value="1"/>
</dbReference>
<evidence type="ECO:0000256" key="1">
    <source>
        <dbReference type="SAM" id="MobiDB-lite"/>
    </source>
</evidence>
<reference evidence="2" key="2">
    <citation type="submission" date="2004-02" db="EMBL/GenBank/DDBJ databases">
        <authorList>
            <consortium name="Genoscope"/>
            <consortium name="Whitehead Institute Centre for Genome Research"/>
        </authorList>
    </citation>
    <scope>NUCLEOTIDE SEQUENCE</scope>
</reference>
<feature type="non-terminal residue" evidence="2">
    <location>
        <position position="110"/>
    </location>
</feature>
<dbReference type="GO" id="GO:0061844">
    <property type="term" value="P:antimicrobial humoral immune response mediated by antimicrobial peptide"/>
    <property type="evidence" value="ECO:0007669"/>
    <property type="project" value="TreeGrafter"/>
</dbReference>
<dbReference type="AlphaFoldDB" id="Q4TE37"/>